<dbReference type="InterPro" id="IPR003018">
    <property type="entry name" value="GAF"/>
</dbReference>
<evidence type="ECO:0000313" key="8">
    <source>
        <dbReference type="EMBL" id="KLY34719.1"/>
    </source>
</evidence>
<dbReference type="RefSeq" id="WP_048252301.1">
    <property type="nucleotide sequence ID" value="NZ_KQ088024.1"/>
</dbReference>
<dbReference type="Gene3D" id="3.30.450.40">
    <property type="match status" value="2"/>
</dbReference>
<proteinExistence type="predicted"/>
<feature type="domain" description="Sigma-54 factor interaction" evidence="7">
    <location>
        <begin position="381"/>
        <end position="610"/>
    </location>
</feature>
<evidence type="ECO:0000256" key="4">
    <source>
        <dbReference type="ARBA" id="ARBA00023125"/>
    </source>
</evidence>
<dbReference type="InterPro" id="IPR058031">
    <property type="entry name" value="AAA_lid_NorR"/>
</dbReference>
<accession>A0ABR5GEQ7</accession>
<dbReference type="EMBL" id="LEUS01000017">
    <property type="protein sequence ID" value="KLY34719.1"/>
    <property type="molecule type" value="Genomic_DNA"/>
</dbReference>
<keyword evidence="1" id="KW-0547">Nucleotide-binding</keyword>
<dbReference type="Gene3D" id="1.10.10.60">
    <property type="entry name" value="Homeodomain-like"/>
    <property type="match status" value="1"/>
</dbReference>
<keyword evidence="5" id="KW-0804">Transcription</keyword>
<dbReference type="SMART" id="SM00065">
    <property type="entry name" value="GAF"/>
    <property type="match status" value="2"/>
</dbReference>
<dbReference type="PANTHER" id="PTHR32071">
    <property type="entry name" value="TRANSCRIPTIONAL REGULATORY PROTEIN"/>
    <property type="match status" value="1"/>
</dbReference>
<dbReference type="PANTHER" id="PTHR32071:SF123">
    <property type="entry name" value="DNA-BINDING TRANSCRIPTIONAL ACTIVATOR HYFR-RELATED"/>
    <property type="match status" value="1"/>
</dbReference>
<dbReference type="SMART" id="SM00382">
    <property type="entry name" value="AAA"/>
    <property type="match status" value="1"/>
</dbReference>
<dbReference type="Gene3D" id="1.10.8.60">
    <property type="match status" value="1"/>
</dbReference>
<evidence type="ECO:0000256" key="2">
    <source>
        <dbReference type="ARBA" id="ARBA00022840"/>
    </source>
</evidence>
<feature type="coiled-coil region" evidence="6">
    <location>
        <begin position="350"/>
        <end position="377"/>
    </location>
</feature>
<dbReference type="InterPro" id="IPR009057">
    <property type="entry name" value="Homeodomain-like_sf"/>
</dbReference>
<dbReference type="InterPro" id="IPR029016">
    <property type="entry name" value="GAF-like_dom_sf"/>
</dbReference>
<keyword evidence="4" id="KW-0238">DNA-binding</keyword>
<dbReference type="InterPro" id="IPR002078">
    <property type="entry name" value="Sigma_54_int"/>
</dbReference>
<keyword evidence="9" id="KW-1185">Reference proteome</keyword>
<dbReference type="SUPFAM" id="SSF46689">
    <property type="entry name" value="Homeodomain-like"/>
    <property type="match status" value="1"/>
</dbReference>
<dbReference type="Pfam" id="PF25601">
    <property type="entry name" value="AAA_lid_14"/>
    <property type="match status" value="1"/>
</dbReference>
<name>A0ABR5GEQ7_9ENTR</name>
<dbReference type="Gene3D" id="3.40.50.300">
    <property type="entry name" value="P-loop containing nucleotide triphosphate hydrolases"/>
    <property type="match status" value="1"/>
</dbReference>
<evidence type="ECO:0000256" key="1">
    <source>
        <dbReference type="ARBA" id="ARBA00022741"/>
    </source>
</evidence>
<dbReference type="CDD" id="cd00009">
    <property type="entry name" value="AAA"/>
    <property type="match status" value="1"/>
</dbReference>
<protein>
    <submittedName>
        <fullName evidence="8">Formate hydrogenlyase transcriptional activator</fullName>
    </submittedName>
</protein>
<dbReference type="SUPFAM" id="SSF52540">
    <property type="entry name" value="P-loop containing nucleoside triphosphate hydrolases"/>
    <property type="match status" value="1"/>
</dbReference>
<dbReference type="Proteomes" id="UP000036305">
    <property type="component" value="Unassembled WGS sequence"/>
</dbReference>
<dbReference type="Pfam" id="PF01590">
    <property type="entry name" value="GAF"/>
    <property type="match status" value="1"/>
</dbReference>
<keyword evidence="3" id="KW-0805">Transcription regulation</keyword>
<evidence type="ECO:0000256" key="5">
    <source>
        <dbReference type="ARBA" id="ARBA00023163"/>
    </source>
</evidence>
<organism evidence="8 9">
    <name type="scientific">Klebsiella michiganensis</name>
    <dbReference type="NCBI Taxonomy" id="1134687"/>
    <lineage>
        <taxon>Bacteria</taxon>
        <taxon>Pseudomonadati</taxon>
        <taxon>Pseudomonadota</taxon>
        <taxon>Gammaproteobacteria</taxon>
        <taxon>Enterobacterales</taxon>
        <taxon>Enterobacteriaceae</taxon>
        <taxon>Klebsiella/Raoultella group</taxon>
        <taxon>Klebsiella</taxon>
    </lineage>
</organism>
<reference evidence="8 9" key="1">
    <citation type="submission" date="2015-06" db="EMBL/GenBank/DDBJ databases">
        <title>The Genome Sequence of None.</title>
        <authorList>
            <consortium name="The Broad Institute Genomics Platform"/>
            <consortium name="The Broad Institute Genome Sequencing Center for Infectious Disease"/>
            <person name="Earl A.M."/>
            <person name="Onderdonk A.B."/>
            <person name="Kirby J."/>
            <person name="Ferraro M.J."/>
            <person name="Huang S."/>
            <person name="Spencer M."/>
            <person name="Fodor A."/>
            <person name="Hooper D."/>
            <person name="Dekker J."/>
            <person name="O'Brien T."/>
            <person name="Quan V."/>
            <person name="Gombosev A."/>
            <person name="Delaney M."/>
            <person name="DuBois A."/>
            <person name="Ernst C."/>
            <person name="Kim D.S."/>
            <person name="Rossman W."/>
            <person name="Gohs F."/>
            <person name="Petruso H."/>
            <person name="Nozar T."/>
            <person name="Mougeot F."/>
            <person name="Manson-McGuire A."/>
            <person name="Young S."/>
            <person name="Abouelleil A."/>
            <person name="Cao P."/>
            <person name="Chapman S.B."/>
            <person name="Griggs A."/>
            <person name="Priest M."/>
            <person name="Shea T."/>
            <person name="Wortman I."/>
            <person name="Wortman J.R."/>
            <person name="Nusbaum C."/>
            <person name="Birren B."/>
        </authorList>
    </citation>
    <scope>NUCLEOTIDE SEQUENCE [LARGE SCALE GENOMIC DNA]</scope>
    <source>
        <strain evidence="8 9">MGH87</strain>
    </source>
</reference>
<keyword evidence="6" id="KW-0175">Coiled coil</keyword>
<dbReference type="SUPFAM" id="SSF55781">
    <property type="entry name" value="GAF domain-like"/>
    <property type="match status" value="2"/>
</dbReference>
<comment type="caution">
    <text evidence="8">The sequence shown here is derived from an EMBL/GenBank/DDBJ whole genome shotgun (WGS) entry which is preliminary data.</text>
</comment>
<dbReference type="PROSITE" id="PS00688">
    <property type="entry name" value="SIGMA54_INTERACT_3"/>
    <property type="match status" value="1"/>
</dbReference>
<evidence type="ECO:0000256" key="3">
    <source>
        <dbReference type="ARBA" id="ARBA00023015"/>
    </source>
</evidence>
<dbReference type="InterPro" id="IPR025662">
    <property type="entry name" value="Sigma_54_int_dom_ATP-bd_1"/>
</dbReference>
<dbReference type="InterPro" id="IPR025944">
    <property type="entry name" value="Sigma_54_int_dom_CS"/>
</dbReference>
<dbReference type="NCBIfam" id="NF011958">
    <property type="entry name" value="PRK15429.1"/>
    <property type="match status" value="1"/>
</dbReference>
<sequence>MSYTPMGDLGQQGLFDITRILLQQPYLAALSETLTGLVQQSALADRAAIILWHSGNHRAVRHACDDAGQPVSYEDETVLANGPVRRLLSRPDALHCDSATFAETWPQLAGSGLYPSFGYYCLLPLAAEGRIFGGCEFIRDDNRPWTEKEYQRLHTFTQIVAVVTEQIQSRVSNNVDYDLLCRERDNFRILVAITNAVLSRLDIDELVSEVAKEIHRYFRIDAISVVLRSNRKGKLNIYSTHYLDASHPVHDQSEVDEAGTLTERVFKSKEMLLLNLHQHDPLAPYEKMLFEMWDNKIQTLCLLPLMSGNTLLGVLKLAQCDEKVFTTTNLKLLRQIAERVSIAIDNALAYREIQRLKERLVDENLALTEQLNNVESEFGEIIGRSEAMNSVLKQVEMVAQSDSTVLILGETGTGKELIARAIHNLSGRNSRRMVKMNCAAMPAGLLESDLFGHERGAFTGASAQRIGRFELADKSSLFLDEVGDMPIELQPKLLRVLQEQEFERLGSNKLIHTDVRLIAATNRDLKQMVADREFRSDLYYRLNVFPIHLPPLLERPEDIPLLVKAFTFKIARRLGRNIDSIPAETLRLLSRMEWPGNVRELENVIERAVLLTRGSVLQLSLPEMSIETEPLAAEVLPEEGEDEYQLIVRVLKESNGVVAGPKGAAQRLGLKRTTLLSRMKRLGINKDQLQ</sequence>
<keyword evidence="2" id="KW-0067">ATP-binding</keyword>
<evidence type="ECO:0000256" key="6">
    <source>
        <dbReference type="SAM" id="Coils"/>
    </source>
</evidence>
<dbReference type="Pfam" id="PF00158">
    <property type="entry name" value="Sigma54_activat"/>
    <property type="match status" value="1"/>
</dbReference>
<dbReference type="PROSITE" id="PS00675">
    <property type="entry name" value="SIGMA54_INTERACT_1"/>
    <property type="match status" value="1"/>
</dbReference>
<dbReference type="PROSITE" id="PS50045">
    <property type="entry name" value="SIGMA54_INTERACT_4"/>
    <property type="match status" value="1"/>
</dbReference>
<dbReference type="InterPro" id="IPR027417">
    <property type="entry name" value="P-loop_NTPase"/>
</dbReference>
<gene>
    <name evidence="8" type="ORF">SK91_02604</name>
</gene>
<dbReference type="InterPro" id="IPR003593">
    <property type="entry name" value="AAA+_ATPase"/>
</dbReference>
<evidence type="ECO:0000259" key="7">
    <source>
        <dbReference type="PROSITE" id="PS50045"/>
    </source>
</evidence>
<evidence type="ECO:0000313" key="9">
    <source>
        <dbReference type="Proteomes" id="UP000036305"/>
    </source>
</evidence>